<organism evidence="2 3">
    <name type="scientific">Agrobacterium deltaense Zutra 3/1</name>
    <dbReference type="NCBI Taxonomy" id="1183427"/>
    <lineage>
        <taxon>Bacteria</taxon>
        <taxon>Pseudomonadati</taxon>
        <taxon>Pseudomonadota</taxon>
        <taxon>Alphaproteobacteria</taxon>
        <taxon>Hyphomicrobiales</taxon>
        <taxon>Rhizobiaceae</taxon>
        <taxon>Rhizobium/Agrobacterium group</taxon>
        <taxon>Agrobacterium</taxon>
    </lineage>
</organism>
<dbReference type="InterPro" id="IPR007345">
    <property type="entry name" value="Polysacch_pyruvyl_Trfase"/>
</dbReference>
<name>A0A1S7R437_9HYPH</name>
<gene>
    <name evidence="2" type="primary">exoV</name>
    <name evidence="2" type="ORF">AGR7C_Lc120113</name>
</gene>
<dbReference type="EMBL" id="FBWG01000030">
    <property type="protein sequence ID" value="CUX46484.1"/>
    <property type="molecule type" value="Genomic_DNA"/>
</dbReference>
<evidence type="ECO:0000313" key="3">
    <source>
        <dbReference type="Proteomes" id="UP000191987"/>
    </source>
</evidence>
<sequence length="327" mass="36112">MKPYHWESHHGNFGDDLNLWLWDFLLPGLRDVHDDVMLVGVGTVLNDVLLPAKQRKLVIGSGYGYGAVPDTSTEFWDIRCVRGEKTAAKLGLAPEKGIVDPAVMVTEMPDFKGLPKLYKKTFVPHWESAEFGMWETVCEPAGLTYLDPRGEAKAVIRAIAQSEFIVAESMHGAILADAFRVPWVAVSTSPSINSFKWSDWAGSVGVEYQPRYVPVSTRAEAAKKGSRFWGMSFPPPPGPVIAEAGSIPAHEGPAHQGPAYEGDVLVRPQETQPRSLRKLAKQVLAAPSTLALWQASRAEPRLSPDGRLEERKERFAAVLETVKRDYL</sequence>
<evidence type="ECO:0000259" key="1">
    <source>
        <dbReference type="Pfam" id="PF04230"/>
    </source>
</evidence>
<dbReference type="Proteomes" id="UP000191987">
    <property type="component" value="Unassembled WGS sequence"/>
</dbReference>
<dbReference type="RefSeq" id="WP_080819939.1">
    <property type="nucleotide sequence ID" value="NZ_LT009749.1"/>
</dbReference>
<dbReference type="AlphaFoldDB" id="A0A1S7R437"/>
<evidence type="ECO:0000313" key="2">
    <source>
        <dbReference type="EMBL" id="CUX46484.1"/>
    </source>
</evidence>
<reference evidence="2 3" key="1">
    <citation type="submission" date="2016-01" db="EMBL/GenBank/DDBJ databases">
        <authorList>
            <person name="Oliw E.H."/>
        </authorList>
    </citation>
    <scope>NUCLEOTIDE SEQUENCE [LARGE SCALE GENOMIC DNA]</scope>
    <source>
        <strain evidence="2 3">Zutra 3-1</strain>
    </source>
</reference>
<protein>
    <submittedName>
        <fullName evidence="2">Succinoglycan biosynthesis protein ExoV</fullName>
    </submittedName>
</protein>
<dbReference type="Pfam" id="PF04230">
    <property type="entry name" value="PS_pyruv_trans"/>
    <property type="match status" value="1"/>
</dbReference>
<accession>A0A1S7R437</accession>
<proteinExistence type="predicted"/>
<feature type="domain" description="Polysaccharide pyruvyl transferase" evidence="1">
    <location>
        <begin position="139"/>
        <end position="189"/>
    </location>
</feature>